<dbReference type="AlphaFoldDB" id="A0A0T5VRS2"/>
<dbReference type="RefSeq" id="WP_057932232.1">
    <property type="nucleotide sequence ID" value="NZ_LMZQ01000005.1"/>
</dbReference>
<accession>A0A0T5VRS2</accession>
<protein>
    <submittedName>
        <fullName evidence="2">Uncharacterized protein</fullName>
    </submittedName>
</protein>
<organism evidence="2 3">
    <name type="scientific">Pedobacter ginsenosidimutans</name>
    <dbReference type="NCBI Taxonomy" id="687842"/>
    <lineage>
        <taxon>Bacteria</taxon>
        <taxon>Pseudomonadati</taxon>
        <taxon>Bacteroidota</taxon>
        <taxon>Sphingobacteriia</taxon>
        <taxon>Sphingobacteriales</taxon>
        <taxon>Sphingobacteriaceae</taxon>
        <taxon>Pedobacter</taxon>
    </lineage>
</organism>
<keyword evidence="1" id="KW-1133">Transmembrane helix</keyword>
<dbReference type="Proteomes" id="UP000051950">
    <property type="component" value="Unassembled WGS sequence"/>
</dbReference>
<comment type="caution">
    <text evidence="2">The sequence shown here is derived from an EMBL/GenBank/DDBJ whole genome shotgun (WGS) entry which is preliminary data.</text>
</comment>
<dbReference type="EMBL" id="LMZQ01000005">
    <property type="protein sequence ID" value="KRT16551.1"/>
    <property type="molecule type" value="Genomic_DNA"/>
</dbReference>
<evidence type="ECO:0000256" key="1">
    <source>
        <dbReference type="SAM" id="Phobius"/>
    </source>
</evidence>
<evidence type="ECO:0000313" key="3">
    <source>
        <dbReference type="Proteomes" id="UP000051950"/>
    </source>
</evidence>
<reference evidence="2 3" key="1">
    <citation type="submission" date="2015-11" db="EMBL/GenBank/DDBJ databases">
        <title>Sequence of Pedobacter ginsenosidimutans.</title>
        <authorList>
            <person name="Carson E."/>
            <person name="Keyser V."/>
            <person name="Newman J."/>
            <person name="Miller J."/>
        </authorList>
    </citation>
    <scope>NUCLEOTIDE SEQUENCE [LARGE SCALE GENOMIC DNA]</scope>
    <source>
        <strain evidence="2 3">KACC 14530</strain>
    </source>
</reference>
<keyword evidence="1" id="KW-0472">Membrane</keyword>
<gene>
    <name evidence="2" type="ORF">ASU31_10340</name>
</gene>
<keyword evidence="1" id="KW-0812">Transmembrane</keyword>
<sequence length="147" mass="17213">MKPPKIVFAFIIWLLLIFIWYKTGRSRKTEDDKLLKNNIEFTGTLKSVKVSQNHCFAIISIDNVKSNVASFNPDLKDRYFPYAIKNGRAEIYTLLCEGKIKEIGSDVKLNSNQRKLILEIDHKPYEFEIWITSERPNIQFIKENTTL</sequence>
<feature type="transmembrane region" description="Helical" evidence="1">
    <location>
        <begin position="6"/>
        <end position="23"/>
    </location>
</feature>
<proteinExistence type="predicted"/>
<dbReference type="STRING" id="687842.ASU31_10340"/>
<name>A0A0T5VRS2_9SPHI</name>
<dbReference type="OrthoDB" id="1361727at2"/>
<keyword evidence="3" id="KW-1185">Reference proteome</keyword>
<evidence type="ECO:0000313" key="2">
    <source>
        <dbReference type="EMBL" id="KRT16551.1"/>
    </source>
</evidence>